<dbReference type="EMBL" id="CM044703">
    <property type="protein sequence ID" value="KAI5673869.1"/>
    <property type="molecule type" value="Genomic_DNA"/>
</dbReference>
<evidence type="ECO:0000313" key="1">
    <source>
        <dbReference type="EMBL" id="KAI5673869.1"/>
    </source>
</evidence>
<keyword evidence="2" id="KW-1185">Reference proteome</keyword>
<protein>
    <submittedName>
        <fullName evidence="1">Uncharacterized protein</fullName>
    </submittedName>
</protein>
<comment type="caution">
    <text evidence="1">The sequence shown here is derived from an EMBL/GenBank/DDBJ whole genome shotgun (WGS) entry which is preliminary data.</text>
</comment>
<reference evidence="2" key="1">
    <citation type="journal article" date="2023" name="Nat. Plants">
        <title>Single-cell RNA sequencing provides a high-resolution roadmap for understanding the multicellular compartmentation of specialized metabolism.</title>
        <authorList>
            <person name="Sun S."/>
            <person name="Shen X."/>
            <person name="Li Y."/>
            <person name="Li Y."/>
            <person name="Wang S."/>
            <person name="Li R."/>
            <person name="Zhang H."/>
            <person name="Shen G."/>
            <person name="Guo B."/>
            <person name="Wei J."/>
            <person name="Xu J."/>
            <person name="St-Pierre B."/>
            <person name="Chen S."/>
            <person name="Sun C."/>
        </authorList>
    </citation>
    <scope>NUCLEOTIDE SEQUENCE [LARGE SCALE GENOMIC DNA]</scope>
</reference>
<gene>
    <name evidence="1" type="ORF">M9H77_14233</name>
</gene>
<proteinExistence type="predicted"/>
<accession>A0ACC0BMR0</accession>
<name>A0ACC0BMR0_CATRO</name>
<organism evidence="1 2">
    <name type="scientific">Catharanthus roseus</name>
    <name type="common">Madagascar periwinkle</name>
    <name type="synonym">Vinca rosea</name>
    <dbReference type="NCBI Taxonomy" id="4058"/>
    <lineage>
        <taxon>Eukaryota</taxon>
        <taxon>Viridiplantae</taxon>
        <taxon>Streptophyta</taxon>
        <taxon>Embryophyta</taxon>
        <taxon>Tracheophyta</taxon>
        <taxon>Spermatophyta</taxon>
        <taxon>Magnoliopsida</taxon>
        <taxon>eudicotyledons</taxon>
        <taxon>Gunneridae</taxon>
        <taxon>Pentapetalae</taxon>
        <taxon>asterids</taxon>
        <taxon>lamiids</taxon>
        <taxon>Gentianales</taxon>
        <taxon>Apocynaceae</taxon>
        <taxon>Rauvolfioideae</taxon>
        <taxon>Vinceae</taxon>
        <taxon>Catharanthinae</taxon>
        <taxon>Catharanthus</taxon>
    </lineage>
</organism>
<evidence type="ECO:0000313" key="2">
    <source>
        <dbReference type="Proteomes" id="UP001060085"/>
    </source>
</evidence>
<sequence>MKNPWQAETQKPAASRNSETGGKMYKKKKEISLNTAVVETDGGNQTKEMTKTEQLNGHRADKWSPSSGNAASRHRTCKAEKEDRQGIETQRTPAQREEQRQCRKGRKAEEPERVQLELKETERRMKRRSKEEEETAQETRRQDGLKRGVTNGQPGWPARTGPGIS</sequence>
<dbReference type="Proteomes" id="UP001060085">
    <property type="component" value="Linkage Group LG03"/>
</dbReference>